<dbReference type="Pfam" id="PF03692">
    <property type="entry name" value="CxxCxxCC"/>
    <property type="match status" value="1"/>
</dbReference>
<dbReference type="InterPro" id="IPR005358">
    <property type="entry name" value="Puta_zinc/iron-chelating_dom"/>
</dbReference>
<evidence type="ECO:0000313" key="2">
    <source>
        <dbReference type="Proteomes" id="UP000239590"/>
    </source>
</evidence>
<protein>
    <submittedName>
        <fullName evidence="1">Zinc/iron-chelating domain-containing protein</fullName>
    </submittedName>
</protein>
<keyword evidence="2" id="KW-1185">Reference proteome</keyword>
<dbReference type="PANTHER" id="PTHR35866">
    <property type="entry name" value="PUTATIVE-RELATED"/>
    <property type="match status" value="1"/>
</dbReference>
<dbReference type="PANTHER" id="PTHR35866:SF1">
    <property type="entry name" value="YKGJ FAMILY CYSTEINE CLUSTER PROTEIN"/>
    <property type="match status" value="1"/>
</dbReference>
<reference evidence="2" key="1">
    <citation type="submission" date="2018-02" db="EMBL/GenBank/DDBJ databases">
        <title>Genome sequencing of Solimonas sp. HR-BB.</title>
        <authorList>
            <person name="Lee Y."/>
            <person name="Jeon C.O."/>
        </authorList>
    </citation>
    <scope>NUCLEOTIDE SEQUENCE [LARGE SCALE GENOMIC DNA]</scope>
    <source>
        <strain evidence="2">HR-U</strain>
    </source>
</reference>
<proteinExistence type="predicted"/>
<dbReference type="OrthoDB" id="665764at2"/>
<dbReference type="RefSeq" id="WP_104713505.1">
    <property type="nucleotide sequence ID" value="NZ_PTRA01000001.1"/>
</dbReference>
<name>A0A2S7ITA0_9BACT</name>
<sequence length="153" mass="17936">MNERYAEHKRYLNRLKARKPKKLDEAFEQLHEEVFEEVDCLACANCCKTTSPIFTDTDIERIAKHLRIRPSDLIDRYLHLDEDRHYVLNSSPCTFLGSDNYCSIYEVRPKACREYPHTDRRRMVQILDLTLANTTICPAVATIVDRLQHLVPA</sequence>
<evidence type="ECO:0000313" key="1">
    <source>
        <dbReference type="EMBL" id="PQA60820.1"/>
    </source>
</evidence>
<gene>
    <name evidence="1" type="ORF">C5O19_14755</name>
</gene>
<accession>A0A2S7ITA0</accession>
<dbReference type="AlphaFoldDB" id="A0A2S7ITA0"/>
<comment type="caution">
    <text evidence="1">The sequence shown here is derived from an EMBL/GenBank/DDBJ whole genome shotgun (WGS) entry which is preliminary data.</text>
</comment>
<dbReference type="EMBL" id="PTRA01000001">
    <property type="protein sequence ID" value="PQA60820.1"/>
    <property type="molecule type" value="Genomic_DNA"/>
</dbReference>
<dbReference type="Proteomes" id="UP000239590">
    <property type="component" value="Unassembled WGS sequence"/>
</dbReference>
<organism evidence="1 2">
    <name type="scientific">Siphonobacter curvatus</name>
    <dbReference type="NCBI Taxonomy" id="2094562"/>
    <lineage>
        <taxon>Bacteria</taxon>
        <taxon>Pseudomonadati</taxon>
        <taxon>Bacteroidota</taxon>
        <taxon>Cytophagia</taxon>
        <taxon>Cytophagales</taxon>
        <taxon>Cytophagaceae</taxon>
        <taxon>Siphonobacter</taxon>
    </lineage>
</organism>